<dbReference type="GO" id="GO:0006351">
    <property type="term" value="P:DNA-templated transcription"/>
    <property type="evidence" value="ECO:0007669"/>
    <property type="project" value="InterPro"/>
</dbReference>
<sequence length="223" mass="25521">MEIGEVASRIGHLYHHYHLRTNEPSVLRGYYSKASKEERLDLMVKKLRYYARFIPVCLLLRKMKLVHELLREFTKQVHEYIEVYDSEDRLGWGMVIQEIREFVESESMCTVLDAHSSPVVLTHRLNACNSPQAEKCGSGYLQLSGVLIVGNCYEQMRFSELSLDMYRTLQMLQRDPPGPLMPNVVSRLGVKSGIEILENGISGVPVNEESNGSPRQLNPNSHN</sequence>
<feature type="region of interest" description="Disordered" evidence="1">
    <location>
        <begin position="203"/>
        <end position="223"/>
    </location>
</feature>
<accession>A0A8T0D8E2</accession>
<dbReference type="AlphaFoldDB" id="A0A8T0D8E2"/>
<evidence type="ECO:0000313" key="2">
    <source>
        <dbReference type="EMBL" id="KAF8564113.1"/>
    </source>
</evidence>
<feature type="compositionally biased region" description="Polar residues" evidence="1">
    <location>
        <begin position="208"/>
        <end position="223"/>
    </location>
</feature>
<dbReference type="OrthoDB" id="525027at2759"/>
<keyword evidence="3" id="KW-1185">Reference proteome</keyword>
<name>A0A8T0D8E2_9TREM</name>
<dbReference type="PANTHER" id="PTHR21243">
    <property type="entry name" value="PROTEIN SCAI"/>
    <property type="match status" value="1"/>
</dbReference>
<gene>
    <name evidence="2" type="ORF">P879_11792</name>
</gene>
<dbReference type="InterPro" id="IPR022709">
    <property type="entry name" value="SCAI"/>
</dbReference>
<evidence type="ECO:0000256" key="1">
    <source>
        <dbReference type="SAM" id="MobiDB-lite"/>
    </source>
</evidence>
<proteinExistence type="predicted"/>
<dbReference type="Proteomes" id="UP000699462">
    <property type="component" value="Unassembled WGS sequence"/>
</dbReference>
<dbReference type="GO" id="GO:0003714">
    <property type="term" value="F:transcription corepressor activity"/>
    <property type="evidence" value="ECO:0007669"/>
    <property type="project" value="InterPro"/>
</dbReference>
<evidence type="ECO:0000313" key="3">
    <source>
        <dbReference type="Proteomes" id="UP000699462"/>
    </source>
</evidence>
<dbReference type="Pfam" id="PF12070">
    <property type="entry name" value="SCAI"/>
    <property type="match status" value="1"/>
</dbReference>
<comment type="caution">
    <text evidence="2">The sequence shown here is derived from an EMBL/GenBank/DDBJ whole genome shotgun (WGS) entry which is preliminary data.</text>
</comment>
<protein>
    <submittedName>
        <fullName evidence="2">Uncharacterized protein</fullName>
    </submittedName>
</protein>
<dbReference type="EMBL" id="JTDF01009657">
    <property type="protein sequence ID" value="KAF8564113.1"/>
    <property type="molecule type" value="Genomic_DNA"/>
</dbReference>
<reference evidence="2 3" key="1">
    <citation type="submission" date="2019-07" db="EMBL/GenBank/DDBJ databases">
        <title>Annotation for the trematode Paragonimus westermani.</title>
        <authorList>
            <person name="Choi Y.-J."/>
        </authorList>
    </citation>
    <scope>NUCLEOTIDE SEQUENCE [LARGE SCALE GENOMIC DNA]</scope>
    <source>
        <strain evidence="2">180907_Pwestermani</strain>
    </source>
</reference>
<organism evidence="2 3">
    <name type="scientific">Paragonimus westermani</name>
    <dbReference type="NCBI Taxonomy" id="34504"/>
    <lineage>
        <taxon>Eukaryota</taxon>
        <taxon>Metazoa</taxon>
        <taxon>Spiralia</taxon>
        <taxon>Lophotrochozoa</taxon>
        <taxon>Platyhelminthes</taxon>
        <taxon>Trematoda</taxon>
        <taxon>Digenea</taxon>
        <taxon>Plagiorchiida</taxon>
        <taxon>Troglotremata</taxon>
        <taxon>Troglotrematidae</taxon>
        <taxon>Paragonimus</taxon>
    </lineage>
</organism>